<dbReference type="InterPro" id="IPR027417">
    <property type="entry name" value="P-loop_NTPase"/>
</dbReference>
<dbReference type="Pfam" id="PF02223">
    <property type="entry name" value="Thymidylate_kin"/>
    <property type="match status" value="1"/>
</dbReference>
<dbReference type="NCBIfam" id="TIGR00041">
    <property type="entry name" value="DTMP_kinase"/>
    <property type="match status" value="1"/>
</dbReference>
<feature type="domain" description="Thymidylate kinase-like" evidence="12">
    <location>
        <begin position="9"/>
        <end position="190"/>
    </location>
</feature>
<dbReference type="FunFam" id="3.40.50.300:FF:000679">
    <property type="entry name" value="Thymidylate kinase"/>
    <property type="match status" value="1"/>
</dbReference>
<dbReference type="Gene3D" id="3.40.50.300">
    <property type="entry name" value="P-loop containing nucleotide triphosphate hydrolases"/>
    <property type="match status" value="1"/>
</dbReference>
<organism evidence="13 14">
    <name type="scientific">Penguinpox virus</name>
    <dbReference type="NCBI Taxonomy" id="648998"/>
    <lineage>
        <taxon>Viruses</taxon>
        <taxon>Varidnaviria</taxon>
        <taxon>Bamfordvirae</taxon>
        <taxon>Nucleocytoviricota</taxon>
        <taxon>Pokkesviricetes</taxon>
        <taxon>Chitovirales</taxon>
        <taxon>Poxviridae</taxon>
        <taxon>Chordopoxvirinae</taxon>
        <taxon>Avipoxvirus</taxon>
        <taxon>Avipoxvirus penguinpox</taxon>
    </lineage>
</organism>
<dbReference type="EC" id="2.7.4.9" evidence="3"/>
<comment type="similarity">
    <text evidence="2">Belongs to the thymidylate kinase family.</text>
</comment>
<reference evidence="13 14" key="1">
    <citation type="journal article" date="2014" name="BMC Genomics">
        <title>The complete genome sequences of poxviruses isolated from a penguin and a pigeon in South Africa and comparison to other sequenced avipoxviruses.</title>
        <authorList>
            <person name="Offerman K."/>
            <person name="Carulei O."/>
            <person name="van der Walt A.P."/>
            <person name="Douglass N."/>
            <person name="Williamson A.L."/>
        </authorList>
    </citation>
    <scope>NUCLEOTIDE SEQUENCE [LARGE SCALE GENOMIC DNA]</scope>
    <source>
        <strain evidence="13">PSan92</strain>
    </source>
</reference>
<dbReference type="EMBL" id="KJ859677">
    <property type="protein sequence ID" value="AID46861.1"/>
    <property type="molecule type" value="Genomic_DNA"/>
</dbReference>
<dbReference type="InterPro" id="IPR018095">
    <property type="entry name" value="Thymidylate_kin_CS"/>
</dbReference>
<keyword evidence="8 13" id="KW-0418">Kinase</keyword>
<dbReference type="PANTHER" id="PTHR10344">
    <property type="entry name" value="THYMIDYLATE KINASE"/>
    <property type="match status" value="1"/>
</dbReference>
<dbReference type="InterPro" id="IPR039430">
    <property type="entry name" value="Thymidylate_kin-like_dom"/>
</dbReference>
<dbReference type="InterPro" id="IPR018094">
    <property type="entry name" value="Thymidylate_kinase"/>
</dbReference>
<evidence type="ECO:0000256" key="9">
    <source>
        <dbReference type="ARBA" id="ARBA00022840"/>
    </source>
</evidence>
<evidence type="ECO:0000256" key="8">
    <source>
        <dbReference type="ARBA" id="ARBA00022777"/>
    </source>
</evidence>
<dbReference type="GeneID" id="19738138"/>
<evidence type="ECO:0000256" key="5">
    <source>
        <dbReference type="ARBA" id="ARBA00022679"/>
    </source>
</evidence>
<evidence type="ECO:0000256" key="11">
    <source>
        <dbReference type="ARBA" id="ARBA00048743"/>
    </source>
</evidence>
<accession>A0A068EFE2</accession>
<sequence>MQRGMFIVLEGLDRSGKTIQCEKLLKYMLEKGYKAESLKFPDRKTEIGKLINNYLEEKVNINDRVIHLLFSANRWELSDIIKDKLSRNINLVVDRYAFSGVVFTAAKGNIPIEWCKKTDSGLPLPDLVIFLDIPVSQSSNRKNFGIERYETVSFQDEVRKRFYDLINDTDLVNWKVIDATKTIEDISEEIKLLVEDVINKLTNPIGSLWMSLKDDIK</sequence>
<name>A0A068EFE2_9POXV</name>
<gene>
    <name evidence="13" type="ORF">pepv_133</name>
</gene>
<dbReference type="GO" id="GO:0006227">
    <property type="term" value="P:dUDP biosynthetic process"/>
    <property type="evidence" value="ECO:0007669"/>
    <property type="project" value="TreeGrafter"/>
</dbReference>
<dbReference type="SUPFAM" id="SSF52540">
    <property type="entry name" value="P-loop containing nucleoside triphosphate hydrolases"/>
    <property type="match status" value="1"/>
</dbReference>
<dbReference type="GO" id="GO:0004550">
    <property type="term" value="F:nucleoside diphosphate kinase activity"/>
    <property type="evidence" value="ECO:0007669"/>
    <property type="project" value="TreeGrafter"/>
</dbReference>
<evidence type="ECO:0000256" key="10">
    <source>
        <dbReference type="ARBA" id="ARBA00029962"/>
    </source>
</evidence>
<comment type="catalytic activity">
    <reaction evidence="11">
        <text>dTMP + ATP = dTDP + ADP</text>
        <dbReference type="Rhea" id="RHEA:13517"/>
        <dbReference type="ChEBI" id="CHEBI:30616"/>
        <dbReference type="ChEBI" id="CHEBI:58369"/>
        <dbReference type="ChEBI" id="CHEBI:63528"/>
        <dbReference type="ChEBI" id="CHEBI:456216"/>
        <dbReference type="EC" id="2.7.4.9"/>
    </reaction>
</comment>
<dbReference type="GO" id="GO:0006233">
    <property type="term" value="P:dTDP biosynthetic process"/>
    <property type="evidence" value="ECO:0007669"/>
    <property type="project" value="InterPro"/>
</dbReference>
<evidence type="ECO:0000256" key="1">
    <source>
        <dbReference type="ARBA" id="ARBA00004992"/>
    </source>
</evidence>
<comment type="pathway">
    <text evidence="1">Pyrimidine metabolism; dTTP biosynthesis.</text>
</comment>
<dbReference type="RefSeq" id="YP_009046119.1">
    <property type="nucleotide sequence ID" value="NC_024446.1"/>
</dbReference>
<evidence type="ECO:0000313" key="13">
    <source>
        <dbReference type="EMBL" id="AID46861.1"/>
    </source>
</evidence>
<keyword evidence="9" id="KW-0067">ATP-binding</keyword>
<evidence type="ECO:0000313" key="14">
    <source>
        <dbReference type="Proteomes" id="UP000140838"/>
    </source>
</evidence>
<dbReference type="GO" id="GO:0005524">
    <property type="term" value="F:ATP binding"/>
    <property type="evidence" value="ECO:0007669"/>
    <property type="project" value="UniProtKB-KW"/>
</dbReference>
<evidence type="ECO:0000256" key="3">
    <source>
        <dbReference type="ARBA" id="ARBA00012980"/>
    </source>
</evidence>
<dbReference type="PANTHER" id="PTHR10344:SF1">
    <property type="entry name" value="THYMIDYLATE KINASE"/>
    <property type="match status" value="1"/>
</dbReference>
<proteinExistence type="inferred from homology"/>
<evidence type="ECO:0000256" key="4">
    <source>
        <dbReference type="ARBA" id="ARBA00017144"/>
    </source>
</evidence>
<keyword evidence="7" id="KW-0547">Nucleotide-binding</keyword>
<evidence type="ECO:0000256" key="2">
    <source>
        <dbReference type="ARBA" id="ARBA00009776"/>
    </source>
</evidence>
<protein>
    <recommendedName>
        <fullName evidence="4">Thymidylate kinase</fullName>
        <ecNumber evidence="3">2.7.4.9</ecNumber>
    </recommendedName>
    <alternativeName>
        <fullName evidence="10">dTMP kinase</fullName>
    </alternativeName>
</protein>
<dbReference type="CDD" id="cd01672">
    <property type="entry name" value="TMPK"/>
    <property type="match status" value="1"/>
</dbReference>
<dbReference type="HAMAP" id="MF_00165">
    <property type="entry name" value="Thymidylate_kinase"/>
    <property type="match status" value="1"/>
</dbReference>
<evidence type="ECO:0000259" key="12">
    <source>
        <dbReference type="Pfam" id="PF02223"/>
    </source>
</evidence>
<dbReference type="KEGG" id="vg:19738138"/>
<evidence type="ECO:0000256" key="7">
    <source>
        <dbReference type="ARBA" id="ARBA00022741"/>
    </source>
</evidence>
<dbReference type="UniPathway" id="UPA00575"/>
<keyword evidence="6" id="KW-0545">Nucleotide biosynthesis</keyword>
<keyword evidence="14" id="KW-1185">Reference proteome</keyword>
<dbReference type="GO" id="GO:0004798">
    <property type="term" value="F:dTMP kinase activity"/>
    <property type="evidence" value="ECO:0007669"/>
    <property type="project" value="UniProtKB-EC"/>
</dbReference>
<dbReference type="PROSITE" id="PS01331">
    <property type="entry name" value="THYMIDYLATE_KINASE"/>
    <property type="match status" value="1"/>
</dbReference>
<keyword evidence="5" id="KW-0808">Transferase</keyword>
<dbReference type="GO" id="GO:0006235">
    <property type="term" value="P:dTTP biosynthetic process"/>
    <property type="evidence" value="ECO:0007669"/>
    <property type="project" value="UniProtKB-UniPathway"/>
</dbReference>
<dbReference type="Proteomes" id="UP000140838">
    <property type="component" value="Genome"/>
</dbReference>
<evidence type="ECO:0000256" key="6">
    <source>
        <dbReference type="ARBA" id="ARBA00022727"/>
    </source>
</evidence>